<accession>A0A7M7KYE4</accession>
<evidence type="ECO:0000259" key="3">
    <source>
        <dbReference type="PROSITE" id="PS51082"/>
    </source>
</evidence>
<evidence type="ECO:0000313" key="6">
    <source>
        <dbReference type="RefSeq" id="XP_026294965.1"/>
    </source>
</evidence>
<reference evidence="6" key="2">
    <citation type="submission" date="2025-04" db="UniProtKB">
        <authorList>
            <consortium name="RefSeq"/>
        </authorList>
    </citation>
    <scope>IDENTIFICATION</scope>
    <source>
        <strain evidence="6">DH4</strain>
        <tissue evidence="6">Whole body</tissue>
    </source>
</reference>
<feature type="region of interest" description="Disordered" evidence="2">
    <location>
        <begin position="496"/>
        <end position="606"/>
    </location>
</feature>
<evidence type="ECO:0000256" key="2">
    <source>
        <dbReference type="SAM" id="MobiDB-lite"/>
    </source>
</evidence>
<dbReference type="GeneID" id="113218605"/>
<dbReference type="GO" id="GO:0003779">
    <property type="term" value="F:actin binding"/>
    <property type="evidence" value="ECO:0007669"/>
    <property type="project" value="InterPro"/>
</dbReference>
<feature type="compositionally biased region" description="Acidic residues" evidence="2">
    <location>
        <begin position="543"/>
        <end position="582"/>
    </location>
</feature>
<evidence type="ECO:0000256" key="1">
    <source>
        <dbReference type="SAM" id="Coils"/>
    </source>
</evidence>
<dbReference type="Pfam" id="PF02205">
    <property type="entry name" value="WH2"/>
    <property type="match status" value="1"/>
</dbReference>
<dbReference type="RefSeq" id="XP_026294965.1">
    <property type="nucleotide sequence ID" value="XM_026439180.1"/>
</dbReference>
<dbReference type="Proteomes" id="UP000005203">
    <property type="component" value="Linkage group LG2"/>
</dbReference>
<feature type="compositionally biased region" description="Pro residues" evidence="2">
    <location>
        <begin position="153"/>
        <end position="167"/>
    </location>
</feature>
<feature type="compositionally biased region" description="Acidic residues" evidence="2">
    <location>
        <begin position="452"/>
        <end position="471"/>
    </location>
</feature>
<feature type="region of interest" description="Disordered" evidence="2">
    <location>
        <begin position="436"/>
        <end position="481"/>
    </location>
</feature>
<evidence type="ECO:0000313" key="5">
    <source>
        <dbReference type="Proteomes" id="UP000005203"/>
    </source>
</evidence>
<protein>
    <submittedName>
        <fullName evidence="6">DNA ligase 1-like isoform X2</fullName>
    </submittedName>
</protein>
<reference evidence="4" key="1">
    <citation type="submission" date="2021-01" db="UniProtKB">
        <authorList>
            <consortium name="EnsemblMetazoa"/>
        </authorList>
    </citation>
    <scope>IDENTIFICATION</scope>
    <source>
        <strain evidence="4">DH4</strain>
    </source>
</reference>
<dbReference type="AlphaFoldDB" id="A0A7M7KYE4"/>
<feature type="compositionally biased region" description="Basic and acidic residues" evidence="2">
    <location>
        <begin position="113"/>
        <end position="127"/>
    </location>
</feature>
<keyword evidence="5" id="KW-1185">Reference proteome</keyword>
<dbReference type="InterPro" id="IPR003124">
    <property type="entry name" value="WH2_dom"/>
</dbReference>
<feature type="coiled-coil region" evidence="1">
    <location>
        <begin position="608"/>
        <end position="642"/>
    </location>
</feature>
<gene>
    <name evidence="6" type="primary">LOC113218605</name>
</gene>
<feature type="coiled-coil region" evidence="1">
    <location>
        <begin position="317"/>
        <end position="427"/>
    </location>
</feature>
<accession>A0A8B8GTD2</accession>
<evidence type="ECO:0000313" key="4">
    <source>
        <dbReference type="EnsemblMetazoa" id="XP_026294965"/>
    </source>
</evidence>
<feature type="compositionally biased region" description="Polar residues" evidence="2">
    <location>
        <begin position="77"/>
        <end position="95"/>
    </location>
</feature>
<feature type="region of interest" description="Disordered" evidence="2">
    <location>
        <begin position="1"/>
        <end position="199"/>
    </location>
</feature>
<feature type="compositionally biased region" description="Basic and acidic residues" evidence="2">
    <location>
        <begin position="496"/>
        <end position="538"/>
    </location>
</feature>
<feature type="compositionally biased region" description="Polar residues" evidence="2">
    <location>
        <begin position="132"/>
        <end position="150"/>
    </location>
</feature>
<keyword evidence="1" id="KW-0175">Coiled coil</keyword>
<feature type="domain" description="WH2" evidence="3">
    <location>
        <begin position="249"/>
        <end position="266"/>
    </location>
</feature>
<feature type="compositionally biased region" description="Basic and acidic residues" evidence="2">
    <location>
        <begin position="472"/>
        <end position="481"/>
    </location>
</feature>
<name>A0A7M7KYE4_APIME</name>
<dbReference type="PROSITE" id="PS51082">
    <property type="entry name" value="WH2"/>
    <property type="match status" value="1"/>
</dbReference>
<proteinExistence type="predicted"/>
<feature type="compositionally biased region" description="Basic and acidic residues" evidence="2">
    <location>
        <begin position="37"/>
        <end position="47"/>
    </location>
</feature>
<dbReference type="SMART" id="SM00246">
    <property type="entry name" value="WH2"/>
    <property type="match status" value="1"/>
</dbReference>
<feature type="compositionally biased region" description="Polar residues" evidence="2">
    <location>
        <begin position="583"/>
        <end position="592"/>
    </location>
</feature>
<dbReference type="EnsemblMetazoa" id="XM_026439180">
    <property type="protein sequence ID" value="XP_026294965"/>
    <property type="gene ID" value="LOC113218605"/>
</dbReference>
<organism evidence="4">
    <name type="scientific">Apis mellifera</name>
    <name type="common">Honeybee</name>
    <dbReference type="NCBI Taxonomy" id="7460"/>
    <lineage>
        <taxon>Eukaryota</taxon>
        <taxon>Metazoa</taxon>
        <taxon>Ecdysozoa</taxon>
        <taxon>Arthropoda</taxon>
        <taxon>Hexapoda</taxon>
        <taxon>Insecta</taxon>
        <taxon>Pterygota</taxon>
        <taxon>Neoptera</taxon>
        <taxon>Endopterygota</taxon>
        <taxon>Hymenoptera</taxon>
        <taxon>Apocrita</taxon>
        <taxon>Aculeata</taxon>
        <taxon>Apoidea</taxon>
        <taxon>Anthophila</taxon>
        <taxon>Apidae</taxon>
        <taxon>Apis</taxon>
    </lineage>
</organism>
<sequence length="644" mass="74105">MPGAGGQPPQRTTFRPPWVKDGPSPLPMPSAPWALNSRRDSKPKVEEPPPFTQVTLKSVAKPEAKSSTDAQPRKQSKITIIPSQPKSEKNTNSQPIPAKLRENGRQEPNSRPQLERQVRIERSRSRGDTIPLSKSENTTGAPTLSKSSSRAAIPPPPPPRPPPPPPSRTILKDLPPLNKSQQEKLEMLKQRPRKRPDWASMMKEVESGKILRHVKCNDRSAPLIERVNKVTADPAGKAHFVFESEKSNMHNQLLKQIQEGVKLKKVQTNDRSKPILEGLRKFRRQLTIEEQMQKAEEPTDDSISDDMDDIDAVRDDLQSTKQMLAIELRNKEALERENKRLQARILNLEAEFEHEKSQKSVQEQRKYDEKITESLKKETQQARKDAEKFEREYINVSEERDKLKNELEEMKRMYAALEKRMKAGMALAGCPSAKDVAKIASQKSIDKKEPSENDDEEEEEEEEEESSEEDDKDPKASEKRLQREIKLLTTKIRNFKDKAINARKERHALKDQIKQQQKLLKEEKKKFKQLQKEVDKMAKLMSESEDDEKDEEEEEEEETESEESESEESEDEETETEDEDQSLEGQRNILQKQSKRHEGRLAALRKGNYLLKAQVDRLKDDLAKQREESLTLQEDLDSVLAELG</sequence>